<feature type="compositionally biased region" description="Basic residues" evidence="1">
    <location>
        <begin position="125"/>
        <end position="135"/>
    </location>
</feature>
<feature type="compositionally biased region" description="Basic and acidic residues" evidence="1">
    <location>
        <begin position="98"/>
        <end position="107"/>
    </location>
</feature>
<sequence length="305" mass="34226">ALLRRAERRAAPRGAARGRLRRHREPGLARSRAPQGQPEIPHRDYALDPGRLPAARRGARSEPADALRQGQPVQGRPRAPRGRKGDRPQGHRPAHHGQRGDAREPVPARRHVRNAREAAGARLRPQGRPRAPRRGRLPERLRRDALVHQRPLHQRRADRAGHRGLPHPGRHQDRGRRDDAHDLLRQALQAGVHLLAGELGLDHRRGLFLPAAVAGHQERRARGRPQQLRRLQRSRLRRRDRQGRLDRRRRGAGKAAAGGGAPRAREDAPDPDPFRIDDLGLARRSRGAGPGRPVHARDGDQARTV</sequence>
<name>A0A6J4KI72_9HYPH</name>
<dbReference type="AlphaFoldDB" id="A0A6J4KI72"/>
<feature type="compositionally biased region" description="Basic and acidic residues" evidence="1">
    <location>
        <begin position="136"/>
        <end position="147"/>
    </location>
</feature>
<feature type="region of interest" description="Disordered" evidence="1">
    <location>
        <begin position="216"/>
        <end position="305"/>
    </location>
</feature>
<organism evidence="2">
    <name type="scientific">uncultured Microvirga sp</name>
    <dbReference type="NCBI Taxonomy" id="412392"/>
    <lineage>
        <taxon>Bacteria</taxon>
        <taxon>Pseudomonadati</taxon>
        <taxon>Pseudomonadota</taxon>
        <taxon>Alphaproteobacteria</taxon>
        <taxon>Hyphomicrobiales</taxon>
        <taxon>Methylobacteriaceae</taxon>
        <taxon>Microvirga</taxon>
        <taxon>environmental samples</taxon>
    </lineage>
</organism>
<feature type="compositionally biased region" description="Basic residues" evidence="1">
    <location>
        <begin position="230"/>
        <end position="252"/>
    </location>
</feature>
<feature type="non-terminal residue" evidence="2">
    <location>
        <position position="1"/>
    </location>
</feature>
<feature type="compositionally biased region" description="Basic and acidic residues" evidence="1">
    <location>
        <begin position="295"/>
        <end position="305"/>
    </location>
</feature>
<feature type="region of interest" description="Disordered" evidence="1">
    <location>
        <begin position="1"/>
        <end position="177"/>
    </location>
</feature>
<accession>A0A6J4KI72</accession>
<feature type="compositionally biased region" description="Basic and acidic residues" evidence="1">
    <location>
        <begin position="263"/>
        <end position="281"/>
    </location>
</feature>
<dbReference type="EMBL" id="CADCUC010000022">
    <property type="protein sequence ID" value="CAA9305824.1"/>
    <property type="molecule type" value="Genomic_DNA"/>
</dbReference>
<evidence type="ECO:0000313" key="2">
    <source>
        <dbReference type="EMBL" id="CAA9305824.1"/>
    </source>
</evidence>
<feature type="non-terminal residue" evidence="2">
    <location>
        <position position="305"/>
    </location>
</feature>
<evidence type="ECO:0000256" key="1">
    <source>
        <dbReference type="SAM" id="MobiDB-lite"/>
    </source>
</evidence>
<reference evidence="2" key="1">
    <citation type="submission" date="2020-02" db="EMBL/GenBank/DDBJ databases">
        <authorList>
            <person name="Meier V. D."/>
        </authorList>
    </citation>
    <scope>NUCLEOTIDE SEQUENCE</scope>
    <source>
        <strain evidence="2">AVDCRST_MAG90</strain>
    </source>
</reference>
<gene>
    <name evidence="2" type="ORF">AVDCRST_MAG90-112</name>
</gene>
<proteinExistence type="predicted"/>
<protein>
    <submittedName>
        <fullName evidence="2">ABC transporter, substrate-binding protein (Cluster 5, nickel/peptides/opines)</fullName>
    </submittedName>
</protein>
<feature type="compositionally biased region" description="Basic and acidic residues" evidence="1">
    <location>
        <begin position="1"/>
        <end position="10"/>
    </location>
</feature>